<reference evidence="2 3" key="1">
    <citation type="journal article" date="2023" name="Plants (Basel)">
        <title>Bridging the Gap: Combining Genomics and Transcriptomics Approaches to Understand Stylosanthes scabra, an Orphan Legume from the Brazilian Caatinga.</title>
        <authorList>
            <person name="Ferreira-Neto J.R.C."/>
            <person name="da Silva M.D."/>
            <person name="Binneck E."/>
            <person name="de Melo N.F."/>
            <person name="da Silva R.H."/>
            <person name="de Melo A.L.T.M."/>
            <person name="Pandolfi V."/>
            <person name="Bustamante F.O."/>
            <person name="Brasileiro-Vidal A.C."/>
            <person name="Benko-Iseppon A.M."/>
        </authorList>
    </citation>
    <scope>NUCLEOTIDE SEQUENCE [LARGE SCALE GENOMIC DNA]</scope>
    <source>
        <tissue evidence="2">Leaves</tissue>
    </source>
</reference>
<comment type="caution">
    <text evidence="2">The sequence shown here is derived from an EMBL/GenBank/DDBJ whole genome shotgun (WGS) entry which is preliminary data.</text>
</comment>
<evidence type="ECO:0000256" key="1">
    <source>
        <dbReference type="SAM" id="MobiDB-lite"/>
    </source>
</evidence>
<evidence type="ECO:0000313" key="3">
    <source>
        <dbReference type="Proteomes" id="UP001341840"/>
    </source>
</evidence>
<gene>
    <name evidence="2" type="ORF">PIB30_029257</name>
</gene>
<name>A0ABU6TDC9_9FABA</name>
<proteinExistence type="predicted"/>
<keyword evidence="3" id="KW-1185">Reference proteome</keyword>
<accession>A0ABU6TDC9</accession>
<dbReference type="EMBL" id="JASCZI010090739">
    <property type="protein sequence ID" value="MED6145878.1"/>
    <property type="molecule type" value="Genomic_DNA"/>
</dbReference>
<dbReference type="Proteomes" id="UP001341840">
    <property type="component" value="Unassembled WGS sequence"/>
</dbReference>
<evidence type="ECO:0008006" key="4">
    <source>
        <dbReference type="Google" id="ProtNLM"/>
    </source>
</evidence>
<feature type="region of interest" description="Disordered" evidence="1">
    <location>
        <begin position="88"/>
        <end position="147"/>
    </location>
</feature>
<protein>
    <recommendedName>
        <fullName evidence="4">Secreted protein</fullName>
    </recommendedName>
</protein>
<evidence type="ECO:0000313" key="2">
    <source>
        <dbReference type="EMBL" id="MED6145878.1"/>
    </source>
</evidence>
<sequence length="147" mass="15816">MPASRLQRELLLLLPLTAPTPRHGMALVRSLAPSPSPTHLVTSQTPCALPLHASATPQRGANKLLSLVWSVHFIHFFFKGTQKTEISKGIDAQAPSSNQVTSKRESGMIQGPKGRHDRALATPRRGLSPLTTPRCGQGGPNHARAKL</sequence>
<organism evidence="2 3">
    <name type="scientific">Stylosanthes scabra</name>
    <dbReference type="NCBI Taxonomy" id="79078"/>
    <lineage>
        <taxon>Eukaryota</taxon>
        <taxon>Viridiplantae</taxon>
        <taxon>Streptophyta</taxon>
        <taxon>Embryophyta</taxon>
        <taxon>Tracheophyta</taxon>
        <taxon>Spermatophyta</taxon>
        <taxon>Magnoliopsida</taxon>
        <taxon>eudicotyledons</taxon>
        <taxon>Gunneridae</taxon>
        <taxon>Pentapetalae</taxon>
        <taxon>rosids</taxon>
        <taxon>fabids</taxon>
        <taxon>Fabales</taxon>
        <taxon>Fabaceae</taxon>
        <taxon>Papilionoideae</taxon>
        <taxon>50 kb inversion clade</taxon>
        <taxon>dalbergioids sensu lato</taxon>
        <taxon>Dalbergieae</taxon>
        <taxon>Pterocarpus clade</taxon>
        <taxon>Stylosanthes</taxon>
    </lineage>
</organism>